<evidence type="ECO:0000313" key="1">
    <source>
        <dbReference type="EMBL" id="JAH00473.1"/>
    </source>
</evidence>
<sequence>MIPCVRKARFLHSNSQNLWLKMLSDSRT</sequence>
<accession>A0A0E9P9F5</accession>
<organism evidence="1">
    <name type="scientific">Anguilla anguilla</name>
    <name type="common">European freshwater eel</name>
    <name type="synonym">Muraena anguilla</name>
    <dbReference type="NCBI Taxonomy" id="7936"/>
    <lineage>
        <taxon>Eukaryota</taxon>
        <taxon>Metazoa</taxon>
        <taxon>Chordata</taxon>
        <taxon>Craniata</taxon>
        <taxon>Vertebrata</taxon>
        <taxon>Euteleostomi</taxon>
        <taxon>Actinopterygii</taxon>
        <taxon>Neopterygii</taxon>
        <taxon>Teleostei</taxon>
        <taxon>Anguilliformes</taxon>
        <taxon>Anguillidae</taxon>
        <taxon>Anguilla</taxon>
    </lineage>
</organism>
<proteinExistence type="predicted"/>
<dbReference type="AlphaFoldDB" id="A0A0E9P9F5"/>
<reference evidence="1" key="1">
    <citation type="submission" date="2014-11" db="EMBL/GenBank/DDBJ databases">
        <authorList>
            <person name="Amaro Gonzalez C."/>
        </authorList>
    </citation>
    <scope>NUCLEOTIDE SEQUENCE</scope>
</reference>
<protein>
    <submittedName>
        <fullName evidence="1">Uncharacterized protein</fullName>
    </submittedName>
</protein>
<reference evidence="1" key="2">
    <citation type="journal article" date="2015" name="Fish Shellfish Immunol.">
        <title>Early steps in the European eel (Anguilla anguilla)-Vibrio vulnificus interaction in the gills: Role of the RtxA13 toxin.</title>
        <authorList>
            <person name="Callol A."/>
            <person name="Pajuelo D."/>
            <person name="Ebbesson L."/>
            <person name="Teles M."/>
            <person name="MacKenzie S."/>
            <person name="Amaro C."/>
        </authorList>
    </citation>
    <scope>NUCLEOTIDE SEQUENCE</scope>
</reference>
<dbReference type="EMBL" id="GBXM01108104">
    <property type="protein sequence ID" value="JAH00473.1"/>
    <property type="molecule type" value="Transcribed_RNA"/>
</dbReference>
<name>A0A0E9P9F5_ANGAN</name>